<reference evidence="1 2" key="1">
    <citation type="submission" date="2023-08" db="EMBL/GenBank/DDBJ databases">
        <title>Alcaligenaceae gen. nov., a novel taxon isolated from the sludge of Yixing Pesticide Factory.</title>
        <authorList>
            <person name="Ruan L."/>
        </authorList>
    </citation>
    <scope>NUCLEOTIDE SEQUENCE [LARGE SCALE GENOMIC DNA]</scope>
    <source>
        <strain evidence="1 2">LG-2</strain>
    </source>
</reference>
<evidence type="ECO:0000313" key="1">
    <source>
        <dbReference type="EMBL" id="MDR4126522.1"/>
    </source>
</evidence>
<proteinExistence type="predicted"/>
<accession>A0ABU1D813</accession>
<dbReference type="Proteomes" id="UP001232156">
    <property type="component" value="Unassembled WGS sequence"/>
</dbReference>
<name>A0ABU1D813_9BURK</name>
<protein>
    <submittedName>
        <fullName evidence="1">SctK family type III secretion system sorting platform protein</fullName>
    </submittedName>
</protein>
<gene>
    <name evidence="1" type="ORF">Q8947_11075</name>
</gene>
<keyword evidence="2" id="KW-1185">Reference proteome</keyword>
<dbReference type="RefSeq" id="WP_347287295.1">
    <property type="nucleotide sequence ID" value="NZ_JAUZQE010000027.1"/>
</dbReference>
<organism evidence="1 2">
    <name type="scientific">Yanghanlia caeni</name>
    <dbReference type="NCBI Taxonomy" id="3064283"/>
    <lineage>
        <taxon>Bacteria</taxon>
        <taxon>Pseudomonadati</taxon>
        <taxon>Pseudomonadota</taxon>
        <taxon>Betaproteobacteria</taxon>
        <taxon>Burkholderiales</taxon>
        <taxon>Alcaligenaceae</taxon>
        <taxon>Yanghanlia</taxon>
    </lineage>
</organism>
<evidence type="ECO:0000313" key="2">
    <source>
        <dbReference type="Proteomes" id="UP001232156"/>
    </source>
</evidence>
<dbReference type="EMBL" id="JAUZQE010000027">
    <property type="protein sequence ID" value="MDR4126522.1"/>
    <property type="molecule type" value="Genomic_DNA"/>
</dbReference>
<sequence length="222" mass="23477">MSAVTATFSARLLTFNLLPSLTLHPSRHAAFGAPSQPVPAACAAAWHRHWSAAILRRLGLWHRPVLDADHPVLALALLPPDRLARLARHVGAACCAPRLRQVIAGPEVRELIAALGADVLDFARRADHGAWACAAGAVPGPVSALAGQVDAIGRTVLRQVFQPAGPELALRAELKLEDDARTADAAGTEAAAADSTQRLQALALAVLEHIEPTWHSSFHAKH</sequence>
<comment type="caution">
    <text evidence="1">The sequence shown here is derived from an EMBL/GenBank/DDBJ whole genome shotgun (WGS) entry which is preliminary data.</text>
</comment>